<dbReference type="eggNOG" id="COG2317">
    <property type="taxonomic scope" value="Bacteria"/>
</dbReference>
<dbReference type="Gene3D" id="1.10.1370.30">
    <property type="match status" value="1"/>
</dbReference>
<gene>
    <name evidence="4" type="ORF">U729_929</name>
</gene>
<dbReference type="KEGG" id="cbv:U729_929"/>
<dbReference type="HOGENOM" id="CLU_032916_1_1_9"/>
<protein>
    <recommendedName>
        <fullName evidence="1">Metal-dependent carboxypeptidase</fullName>
        <ecNumber evidence="1">3.4.17.19</ecNumber>
    </recommendedName>
</protein>
<comment type="similarity">
    <text evidence="1">Belongs to the peptidase M32 family.</text>
</comment>
<dbReference type="GO" id="GO:0046872">
    <property type="term" value="F:metal ion binding"/>
    <property type="evidence" value="ECO:0007669"/>
    <property type="project" value="UniProtKB-KW"/>
</dbReference>
<dbReference type="PRINTS" id="PR00998">
    <property type="entry name" value="CRBOXYPTASET"/>
</dbReference>
<comment type="catalytic activity">
    <reaction evidence="1">
        <text>Release of a C-terminal amino acid with broad specificity, except for -Pro.</text>
        <dbReference type="EC" id="3.4.17.19"/>
    </reaction>
</comment>
<dbReference type="Proteomes" id="UP000030635">
    <property type="component" value="Chromosome"/>
</dbReference>
<dbReference type="PANTHER" id="PTHR34217:SF1">
    <property type="entry name" value="CARBOXYPEPTIDASE 1"/>
    <property type="match status" value="1"/>
</dbReference>
<evidence type="ECO:0000313" key="5">
    <source>
        <dbReference type="Proteomes" id="UP000030635"/>
    </source>
</evidence>
<keyword evidence="1 2" id="KW-0479">Metal-binding</keyword>
<dbReference type="GO" id="GO:0004181">
    <property type="term" value="F:metallocarboxypeptidase activity"/>
    <property type="evidence" value="ECO:0007669"/>
    <property type="project" value="UniProtKB-UniRule"/>
</dbReference>
<organism evidence="4 5">
    <name type="scientific">Clostridium baratii str. Sullivan</name>
    <dbReference type="NCBI Taxonomy" id="1415775"/>
    <lineage>
        <taxon>Bacteria</taxon>
        <taxon>Bacillati</taxon>
        <taxon>Bacillota</taxon>
        <taxon>Clostridia</taxon>
        <taxon>Eubacteriales</taxon>
        <taxon>Clostridiaceae</taxon>
        <taxon>Clostridium</taxon>
    </lineage>
</organism>
<dbReference type="Pfam" id="PF02074">
    <property type="entry name" value="Peptidase_M32"/>
    <property type="match status" value="1"/>
</dbReference>
<dbReference type="EC" id="3.4.17.19" evidence="1"/>
<evidence type="ECO:0000313" key="4">
    <source>
        <dbReference type="EMBL" id="AIY84417.1"/>
    </source>
</evidence>
<reference evidence="4 5" key="1">
    <citation type="journal article" date="2015" name="Infect. Genet. Evol.">
        <title>Genomic sequences of six botulinum neurotoxin-producing strains representing three clostridial species illustrate the mobility and diversity of botulinum neurotoxin genes.</title>
        <authorList>
            <person name="Smith T.J."/>
            <person name="Hill K.K."/>
            <person name="Xie G."/>
            <person name="Foley B.T."/>
            <person name="Williamson C.H."/>
            <person name="Foster J.T."/>
            <person name="Johnson S.L."/>
            <person name="Chertkov O."/>
            <person name="Teshima H."/>
            <person name="Gibbons H.S."/>
            <person name="Johnsky L.A."/>
            <person name="Karavis M.A."/>
            <person name="Smith L.A."/>
        </authorList>
    </citation>
    <scope>NUCLEOTIDE SEQUENCE [LARGE SCALE GENOMIC DNA]</scope>
    <source>
        <strain evidence="4">Sullivan</strain>
    </source>
</reference>
<feature type="binding site" evidence="2">
    <location>
        <position position="296"/>
    </location>
    <ligand>
        <name>Zn(2+)</name>
        <dbReference type="ChEBI" id="CHEBI:29105"/>
        <note>catalytic</note>
    </ligand>
</feature>
<keyword evidence="1 4" id="KW-0645">Protease</keyword>
<dbReference type="GO" id="GO:0006508">
    <property type="term" value="P:proteolysis"/>
    <property type="evidence" value="ECO:0007669"/>
    <property type="project" value="UniProtKB-UniRule"/>
</dbReference>
<feature type="binding site" evidence="2">
    <location>
        <position position="270"/>
    </location>
    <ligand>
        <name>Zn(2+)</name>
        <dbReference type="ChEBI" id="CHEBI:29105"/>
        <note>catalytic</note>
    </ligand>
</feature>
<dbReference type="PIRSF" id="PIRSF006615">
    <property type="entry name" value="Zn_crbxpep_Taq"/>
    <property type="match status" value="1"/>
</dbReference>
<keyword evidence="1" id="KW-0121">Carboxypeptidase</keyword>
<dbReference type="AlphaFoldDB" id="A0A0A7FXT7"/>
<dbReference type="SUPFAM" id="SSF55486">
    <property type="entry name" value="Metalloproteases ('zincins'), catalytic domain"/>
    <property type="match status" value="1"/>
</dbReference>
<dbReference type="PROSITE" id="PS52034">
    <property type="entry name" value="PEPTIDASE_M32"/>
    <property type="match status" value="1"/>
</dbReference>
<keyword evidence="2" id="KW-0862">Zinc</keyword>
<comment type="cofactor">
    <cofactor evidence="2">
        <name>Zn(2+)</name>
        <dbReference type="ChEBI" id="CHEBI:29105"/>
    </cofactor>
    <text evidence="2">Binds 1 zinc ion per subunit.</text>
</comment>
<evidence type="ECO:0000256" key="3">
    <source>
        <dbReference type="PIRSR" id="PIRSR006615-2"/>
    </source>
</evidence>
<dbReference type="CDD" id="cd06460">
    <property type="entry name" value="M32_Taq"/>
    <property type="match status" value="1"/>
</dbReference>
<evidence type="ECO:0000256" key="2">
    <source>
        <dbReference type="PIRSR" id="PIRSR006615-1"/>
    </source>
</evidence>
<feature type="binding site" evidence="2">
    <location>
        <position position="266"/>
    </location>
    <ligand>
        <name>Zn(2+)</name>
        <dbReference type="ChEBI" id="CHEBI:29105"/>
        <note>catalytic</note>
    </ligand>
</feature>
<comment type="function">
    <text evidence="1">Broad specificity carboxypetidase that releases amino acids sequentially from the C-terminus, including neutral, aromatic, polar and basic residues.</text>
</comment>
<dbReference type="PANTHER" id="PTHR34217">
    <property type="entry name" value="METAL-DEPENDENT CARBOXYPEPTIDASE"/>
    <property type="match status" value="1"/>
</dbReference>
<dbReference type="InterPro" id="IPR001333">
    <property type="entry name" value="Peptidase_M32_Taq"/>
</dbReference>
<proteinExistence type="inferred from homology"/>
<dbReference type="EMBL" id="CP006905">
    <property type="protein sequence ID" value="AIY84417.1"/>
    <property type="molecule type" value="Genomic_DNA"/>
</dbReference>
<keyword evidence="1" id="KW-0378">Hydrolase</keyword>
<keyword evidence="5" id="KW-1185">Reference proteome</keyword>
<keyword evidence="1 4" id="KW-0482">Metalloprotease</keyword>
<accession>A0A0A7FXT7</accession>
<evidence type="ECO:0000256" key="1">
    <source>
        <dbReference type="PIRNR" id="PIRNR006615"/>
    </source>
</evidence>
<sequence length="500" mass="59237">MRLMKENKLNELKRYIEDISKMNSALEIIYWDTQTKMPKKAIEQRSGIIEYLSGEIFKITTSDKMGELLDYFKDTNGLSEIDKLIIKHARRSYNETKKIPEDRYREYVVAQALSENAWEEAKEKKNFKIFKPHLKKMIDFQREFVEYWGYKDNKYDTLLDKYEEGLTVKKLDKIFSELRDGIIKILDKVQNSKKKIDKSFFIGKFNKESQEKFALFVLKKMGYSFEYGRIDESIHPFTISFGNKDVRITTNYSNDDFTSALFSSIHEGGHGIFDQSVPEELQRTGLDTDLSMSIHESQSRFYENILGRSKAFWEYFFPFLKYEFKEFAHLNLEEFYEAINYVKPSLIRTEADELTYSLHIIIRYEIEKALINGDLDIDDVKEEWNKKYKEYLGVEPKDDSEGILQDVHWSDGSFGYFPSYALGNIYGAQILHEMKKEYIGMYDDIRNGEFGGVKMWLYENVHKNAALYSPSELIKNITDEELDCKYFLEYLSKKYLSIYK</sequence>
<feature type="active site" description="Proton donor/acceptor" evidence="3">
    <location>
        <position position="267"/>
    </location>
</feature>
<name>A0A0A7FXT7_9CLOT</name>